<dbReference type="EnsemblMetazoa" id="XM_024224739.1">
    <property type="protein sequence ID" value="XP_024080507.1"/>
    <property type="gene ID" value="LOC106668800"/>
</dbReference>
<dbReference type="OrthoDB" id="240216at2759"/>
<comment type="similarity">
    <text evidence="1 5">Belongs to the carnitine/choline acetyltransferase family.</text>
</comment>
<dbReference type="Pfam" id="PF00755">
    <property type="entry name" value="Carn_acyltransf"/>
    <property type="match status" value="1"/>
</dbReference>
<evidence type="ECO:0000313" key="8">
    <source>
        <dbReference type="Proteomes" id="UP000494040"/>
    </source>
</evidence>
<dbReference type="KEGG" id="clec:106668800"/>
<feature type="active site" description="Proton acceptor" evidence="4">
    <location>
        <position position="328"/>
    </location>
</feature>
<keyword evidence="2 5" id="KW-0808">Transferase</keyword>
<name>A0A8I6RXZ6_CIMLE</name>
<dbReference type="RefSeq" id="XP_024080507.1">
    <property type="nucleotide sequence ID" value="XM_024224739.1"/>
</dbReference>
<dbReference type="Gene3D" id="3.30.559.70">
    <property type="entry name" value="Choline/Carnitine o-acyltransferase, domain 2"/>
    <property type="match status" value="1"/>
</dbReference>
<accession>A0A8I6RXZ6</accession>
<dbReference type="GeneID" id="106668800"/>
<keyword evidence="3 5" id="KW-0012">Acyltransferase</keyword>
<dbReference type="RefSeq" id="XP_014253392.1">
    <property type="nucleotide sequence ID" value="XM_014397906.2"/>
</dbReference>
<dbReference type="PROSITE" id="PS00440">
    <property type="entry name" value="ACYLTRANSF_C_2"/>
    <property type="match status" value="1"/>
</dbReference>
<dbReference type="AlphaFoldDB" id="A0A8I6RXZ6"/>
<proteinExistence type="inferred from homology"/>
<dbReference type="EnsemblMetazoa" id="XM_014397906.2">
    <property type="protein sequence ID" value="XP_014253392.1"/>
    <property type="gene ID" value="LOC106668800"/>
</dbReference>
<dbReference type="GO" id="GO:0005777">
    <property type="term" value="C:peroxisome"/>
    <property type="evidence" value="ECO:0007669"/>
    <property type="project" value="TreeGrafter"/>
</dbReference>
<dbReference type="GO" id="GO:0004092">
    <property type="term" value="F:carnitine O-acetyltransferase activity"/>
    <property type="evidence" value="ECO:0007669"/>
    <property type="project" value="TreeGrafter"/>
</dbReference>
<dbReference type="Gene3D" id="3.30.559.10">
    <property type="entry name" value="Chloramphenicol acetyltransferase-like domain"/>
    <property type="match status" value="1"/>
</dbReference>
<dbReference type="FunFam" id="3.30.559.70:FF:000010">
    <property type="entry name" value="Carnitine O-Acetyl-Transferase, isoform B"/>
    <property type="match status" value="1"/>
</dbReference>
<evidence type="ECO:0000259" key="6">
    <source>
        <dbReference type="Pfam" id="PF00755"/>
    </source>
</evidence>
<dbReference type="InterPro" id="IPR039551">
    <property type="entry name" value="Cho/carn_acyl_trans"/>
</dbReference>
<dbReference type="InterPro" id="IPR000542">
    <property type="entry name" value="Carn_acyl_trans"/>
</dbReference>
<dbReference type="InterPro" id="IPR042231">
    <property type="entry name" value="Cho/carn_acyl_trans_2"/>
</dbReference>
<dbReference type="Proteomes" id="UP000494040">
    <property type="component" value="Unassembled WGS sequence"/>
</dbReference>
<evidence type="ECO:0000256" key="5">
    <source>
        <dbReference type="RuleBase" id="RU003801"/>
    </source>
</evidence>
<feature type="domain" description="Choline/carnitine acyltransferase" evidence="6">
    <location>
        <begin position="30"/>
        <end position="591"/>
    </location>
</feature>
<evidence type="ECO:0000256" key="3">
    <source>
        <dbReference type="ARBA" id="ARBA00023315"/>
    </source>
</evidence>
<dbReference type="PANTHER" id="PTHR22589:SF103">
    <property type="entry name" value="CARNITINE O-ACETYL-TRANSFERASE, ISOFORM A-RELATED"/>
    <property type="match status" value="1"/>
</dbReference>
<protein>
    <recommendedName>
        <fullName evidence="6">Choline/carnitine acyltransferase domain-containing protein</fullName>
    </recommendedName>
</protein>
<sequence length="609" mass="68589">MMVSRLSLGAKPILFALRAFSQKPVLPKYPVPQLSSTLEKYLKSVKPFLTPEEQIEVENSIKQFGAPGGEAETLNALLLQRASKMDNWLEEWWVNTAYLQYRDPVVVFSSPGLVFPKQTFKSDDDRLTCAAKMIAIALDYKHLIDCEKIPQEMFGKHPLDMSQYQKVFGTCRIPGSSCDSLSYHPRSEHVIVISNNHFYKVVVKDGIHWLKYNQIVESLKDIWSKTCESPGAPIGLLSTDHRDNWFSSYEELKKIPSNTENLKAIEESLFCLCLDAVDPYFCKNNMTTTGKQVVHGGGPKSNAANRWYDKTIQFIVSKDGGIGLTYEHSPAEGQPIAIMMDYIMKNLETAERGDENITSNYNELKFETNDAINDKLKIAEDNLTKLVDDLEFNCFSFDDFGKEELKGFQVSPDSFLQMAMQYAFYRIHKVPGAHYESGSTRMFIGGRTETIRSCSVESINFAKAMMDSSASDQSKANALRTAIQAHKDYALAALNAQGIDRHLLGLRMIAKDNKLPIPTLFNEKAYKESTHMRISTSQVASLCDGFMVYGPLVHNGYSCCYNPRKNNINFGTSSFVSCTETSAIKFEEALRNSLNDMRNVLLKAPQAKL</sequence>
<dbReference type="GO" id="GO:0019254">
    <property type="term" value="P:carnitine metabolic process, CoA-linked"/>
    <property type="evidence" value="ECO:0007669"/>
    <property type="project" value="TreeGrafter"/>
</dbReference>
<reference evidence="7" key="1">
    <citation type="submission" date="2022-01" db="UniProtKB">
        <authorList>
            <consortium name="EnsemblMetazoa"/>
        </authorList>
    </citation>
    <scope>IDENTIFICATION</scope>
</reference>
<dbReference type="InterPro" id="IPR023213">
    <property type="entry name" value="CAT-like_dom_sf"/>
</dbReference>
<evidence type="ECO:0000313" key="7">
    <source>
        <dbReference type="EnsemblMetazoa" id="XP_014253392.1"/>
    </source>
</evidence>
<evidence type="ECO:0000256" key="1">
    <source>
        <dbReference type="ARBA" id="ARBA00005232"/>
    </source>
</evidence>
<dbReference type="SUPFAM" id="SSF52777">
    <property type="entry name" value="CoA-dependent acyltransferases"/>
    <property type="match status" value="2"/>
</dbReference>
<dbReference type="PANTHER" id="PTHR22589">
    <property type="entry name" value="CARNITINE O-ACYLTRANSFERASE"/>
    <property type="match status" value="1"/>
</dbReference>
<organism evidence="7 8">
    <name type="scientific">Cimex lectularius</name>
    <name type="common">Bed bug</name>
    <name type="synonym">Acanthia lectularia</name>
    <dbReference type="NCBI Taxonomy" id="79782"/>
    <lineage>
        <taxon>Eukaryota</taxon>
        <taxon>Metazoa</taxon>
        <taxon>Ecdysozoa</taxon>
        <taxon>Arthropoda</taxon>
        <taxon>Hexapoda</taxon>
        <taxon>Insecta</taxon>
        <taxon>Pterygota</taxon>
        <taxon>Neoptera</taxon>
        <taxon>Paraneoptera</taxon>
        <taxon>Hemiptera</taxon>
        <taxon>Heteroptera</taxon>
        <taxon>Panheteroptera</taxon>
        <taxon>Cimicomorpha</taxon>
        <taxon>Cimicidae</taxon>
        <taxon>Cimex</taxon>
    </lineage>
</organism>
<keyword evidence="8" id="KW-1185">Reference proteome</keyword>
<evidence type="ECO:0000256" key="2">
    <source>
        <dbReference type="ARBA" id="ARBA00022679"/>
    </source>
</evidence>
<evidence type="ECO:0000256" key="4">
    <source>
        <dbReference type="PIRSR" id="PIRSR600542-1"/>
    </source>
</evidence>